<keyword evidence="3" id="KW-0804">Transcription</keyword>
<protein>
    <submittedName>
        <fullName evidence="6">TetR/AcrR family transcriptional regulator</fullName>
    </submittedName>
</protein>
<dbReference type="InterPro" id="IPR001647">
    <property type="entry name" value="HTH_TetR"/>
</dbReference>
<dbReference type="SUPFAM" id="SSF48498">
    <property type="entry name" value="Tetracyclin repressor-like, C-terminal domain"/>
    <property type="match status" value="1"/>
</dbReference>
<dbReference type="RefSeq" id="WP_263529908.1">
    <property type="nucleotide sequence ID" value="NZ_JAOVZB010000002.1"/>
</dbReference>
<dbReference type="PANTHER" id="PTHR47506">
    <property type="entry name" value="TRANSCRIPTIONAL REGULATORY PROTEIN"/>
    <property type="match status" value="1"/>
</dbReference>
<accession>A0ABT2YRL0</accession>
<keyword evidence="7" id="KW-1185">Reference proteome</keyword>
<dbReference type="InterPro" id="IPR036271">
    <property type="entry name" value="Tet_transcr_reg_TetR-rel_C_sf"/>
</dbReference>
<evidence type="ECO:0000256" key="1">
    <source>
        <dbReference type="ARBA" id="ARBA00023015"/>
    </source>
</evidence>
<feature type="DNA-binding region" description="H-T-H motif" evidence="4">
    <location>
        <begin position="28"/>
        <end position="47"/>
    </location>
</feature>
<evidence type="ECO:0000259" key="5">
    <source>
        <dbReference type="PROSITE" id="PS50977"/>
    </source>
</evidence>
<evidence type="ECO:0000256" key="4">
    <source>
        <dbReference type="PROSITE-ProRule" id="PRU00335"/>
    </source>
</evidence>
<dbReference type="InterPro" id="IPR009057">
    <property type="entry name" value="Homeodomain-like_sf"/>
</dbReference>
<dbReference type="EMBL" id="JAOVZB010000002">
    <property type="protein sequence ID" value="MCV2402528.1"/>
    <property type="molecule type" value="Genomic_DNA"/>
</dbReference>
<evidence type="ECO:0000313" key="6">
    <source>
        <dbReference type="EMBL" id="MCV2402528.1"/>
    </source>
</evidence>
<dbReference type="SUPFAM" id="SSF46689">
    <property type="entry name" value="Homeodomain-like"/>
    <property type="match status" value="1"/>
</dbReference>
<dbReference type="Pfam" id="PF00440">
    <property type="entry name" value="TetR_N"/>
    <property type="match status" value="1"/>
</dbReference>
<feature type="domain" description="HTH tetR-type" evidence="5">
    <location>
        <begin position="5"/>
        <end position="65"/>
    </location>
</feature>
<dbReference type="Gene3D" id="1.10.357.10">
    <property type="entry name" value="Tetracycline Repressor, domain 2"/>
    <property type="match status" value="1"/>
</dbReference>
<evidence type="ECO:0000256" key="2">
    <source>
        <dbReference type="ARBA" id="ARBA00023125"/>
    </source>
</evidence>
<dbReference type="Proteomes" id="UP001209713">
    <property type="component" value="Unassembled WGS sequence"/>
</dbReference>
<comment type="caution">
    <text evidence="6">The sequence shown here is derived from an EMBL/GenBank/DDBJ whole genome shotgun (WGS) entry which is preliminary data.</text>
</comment>
<name>A0ABT2YRL0_9GAMM</name>
<evidence type="ECO:0000256" key="3">
    <source>
        <dbReference type="ARBA" id="ARBA00023163"/>
    </source>
</evidence>
<gene>
    <name evidence="6" type="ORF">OFY17_06435</name>
</gene>
<dbReference type="PANTHER" id="PTHR47506:SF10">
    <property type="entry name" value="TRANSCRIPTIONAL REGULATORY PROTEIN"/>
    <property type="match status" value="1"/>
</dbReference>
<keyword evidence="1" id="KW-0805">Transcription regulation</keyword>
<dbReference type="Gene3D" id="1.10.10.60">
    <property type="entry name" value="Homeodomain-like"/>
    <property type="match status" value="1"/>
</dbReference>
<reference evidence="6 7" key="1">
    <citation type="submission" date="2022-10" db="EMBL/GenBank/DDBJ databases">
        <title>Marinomonas transparenta sp. nov. and Marinomonas sargassi sp. nov., isolated from marine alga (Sargassum natans (L.) Gaillon).</title>
        <authorList>
            <person name="Wang Y."/>
        </authorList>
    </citation>
    <scope>NUCLEOTIDE SEQUENCE [LARGE SCALE GENOMIC DNA]</scope>
    <source>
        <strain evidence="6 7">C2222</strain>
    </source>
</reference>
<keyword evidence="2 4" id="KW-0238">DNA-binding</keyword>
<evidence type="ECO:0000313" key="7">
    <source>
        <dbReference type="Proteomes" id="UP001209713"/>
    </source>
</evidence>
<dbReference type="PROSITE" id="PS50977">
    <property type="entry name" value="HTH_TETR_2"/>
    <property type="match status" value="1"/>
</dbReference>
<proteinExistence type="predicted"/>
<organism evidence="6 7">
    <name type="scientific">Marinomonas sargassi</name>
    <dbReference type="NCBI Taxonomy" id="2984494"/>
    <lineage>
        <taxon>Bacteria</taxon>
        <taxon>Pseudomonadati</taxon>
        <taxon>Pseudomonadota</taxon>
        <taxon>Gammaproteobacteria</taxon>
        <taxon>Oceanospirillales</taxon>
        <taxon>Oceanospirillaceae</taxon>
        <taxon>Marinomonas</taxon>
    </lineage>
</organism>
<sequence>MARAQFDKQQVLENASNAFWRLGYNATSMQTVVAETGLKPGSIYLAFGNKEGLFKESLDFYTQQSLAKLEAILTQYDNAEAAIPHILMNLINESCQTEYCSCFLVKSQLELNADQTELKEYVSQQLRKVETLYQSYFLKSHSEEEASARAASLMVHIFGIRVYGYHSHSKEQLIAAARIGLPWLIWPNNA</sequence>